<reference evidence="1 2" key="1">
    <citation type="submission" date="2015-01" db="EMBL/GenBank/DDBJ databases">
        <title>Paenibacillus swuensis/DY6/whole genome sequencing.</title>
        <authorList>
            <person name="Kim M.K."/>
            <person name="Srinivasan S."/>
            <person name="Lee J.-J."/>
        </authorList>
    </citation>
    <scope>NUCLEOTIDE SEQUENCE [LARGE SCALE GENOMIC DNA]</scope>
    <source>
        <strain evidence="1 2">DY6</strain>
    </source>
</reference>
<evidence type="ECO:0000313" key="1">
    <source>
        <dbReference type="EMBL" id="ANE48753.1"/>
    </source>
</evidence>
<dbReference type="STRING" id="1178515.SY83_06130"/>
<dbReference type="PATRIC" id="fig|1178515.4.peg.1226"/>
<dbReference type="EMBL" id="CP011388">
    <property type="protein sequence ID" value="ANE48753.1"/>
    <property type="molecule type" value="Genomic_DNA"/>
</dbReference>
<name>A0A172TPS0_9BACL</name>
<protein>
    <submittedName>
        <fullName evidence="1">Uncharacterized protein</fullName>
    </submittedName>
</protein>
<dbReference type="KEGG" id="pswu:SY83_06130"/>
<proteinExistence type="predicted"/>
<sequence>MIYPVVDYTDLIKYKKYVTADLQAYIDIMAAQTLRPSTNDAALAIGYQELVNRGLALEQFMAKYPKSNRYVQVANLFRETKYMIFYSPSNTPLFDYDGEEVMRANARIGYSAVLKRNPATASPLLQLLATFMSIAEASDFKKSEAVETFLQEKVSLD</sequence>
<dbReference type="AlphaFoldDB" id="A0A172TPS0"/>
<evidence type="ECO:0000313" key="2">
    <source>
        <dbReference type="Proteomes" id="UP000076927"/>
    </source>
</evidence>
<dbReference type="Proteomes" id="UP000076927">
    <property type="component" value="Chromosome"/>
</dbReference>
<keyword evidence="2" id="KW-1185">Reference proteome</keyword>
<accession>A0A172TPS0</accession>
<organism evidence="1 2">
    <name type="scientific">Paenibacillus swuensis</name>
    <dbReference type="NCBI Taxonomy" id="1178515"/>
    <lineage>
        <taxon>Bacteria</taxon>
        <taxon>Bacillati</taxon>
        <taxon>Bacillota</taxon>
        <taxon>Bacilli</taxon>
        <taxon>Bacillales</taxon>
        <taxon>Paenibacillaceae</taxon>
        <taxon>Paenibacillus</taxon>
    </lineage>
</organism>
<gene>
    <name evidence="1" type="ORF">SY83_06130</name>
</gene>